<evidence type="ECO:0000256" key="6">
    <source>
        <dbReference type="ARBA" id="ARBA00023015"/>
    </source>
</evidence>
<evidence type="ECO:0000256" key="4">
    <source>
        <dbReference type="ARBA" id="ARBA00022692"/>
    </source>
</evidence>
<gene>
    <name evidence="13" type="ORF">FB563_6170</name>
</gene>
<dbReference type="SUPFAM" id="SSF54427">
    <property type="entry name" value="NTF2-like"/>
    <property type="match status" value="1"/>
</dbReference>
<dbReference type="SUPFAM" id="SSF103473">
    <property type="entry name" value="MFS general substrate transporter"/>
    <property type="match status" value="1"/>
</dbReference>
<dbReference type="PANTHER" id="PTHR30173:SF36">
    <property type="entry name" value="ECF RNA POLYMERASE SIGMA FACTOR SIGJ"/>
    <property type="match status" value="1"/>
</dbReference>
<evidence type="ECO:0000256" key="8">
    <source>
        <dbReference type="ARBA" id="ARBA00023136"/>
    </source>
</evidence>
<evidence type="ECO:0000313" key="13">
    <source>
        <dbReference type="EMBL" id="TQK86095.1"/>
    </source>
</evidence>
<feature type="transmembrane region" description="Helical" evidence="11">
    <location>
        <begin position="199"/>
        <end position="220"/>
    </location>
</feature>
<dbReference type="Gene3D" id="1.10.1740.10">
    <property type="match status" value="1"/>
</dbReference>
<feature type="domain" description="Major facilitator superfamily (MFS) profile" evidence="12">
    <location>
        <begin position="1"/>
        <end position="380"/>
    </location>
</feature>
<evidence type="ECO:0000259" key="12">
    <source>
        <dbReference type="PROSITE" id="PS50850"/>
    </source>
</evidence>
<dbReference type="InterPro" id="IPR014284">
    <property type="entry name" value="RNA_pol_sigma-70_dom"/>
</dbReference>
<dbReference type="InterPro" id="IPR013324">
    <property type="entry name" value="RNA_pol_sigma_r3/r4-like"/>
</dbReference>
<dbReference type="Gene3D" id="3.10.450.50">
    <property type="match status" value="1"/>
</dbReference>
<dbReference type="InterPro" id="IPR052704">
    <property type="entry name" value="ECF_Sigma-70_Domain"/>
</dbReference>
<feature type="transmembrane region" description="Helical" evidence="11">
    <location>
        <begin position="291"/>
        <end position="313"/>
    </location>
</feature>
<keyword evidence="9" id="KW-0804">Transcription</keyword>
<dbReference type="SUPFAM" id="SSF88659">
    <property type="entry name" value="Sigma3 and sigma4 domains of RNA polymerase sigma factors"/>
    <property type="match status" value="1"/>
</dbReference>
<dbReference type="NCBIfam" id="TIGR02937">
    <property type="entry name" value="sigma70-ECF"/>
    <property type="match status" value="1"/>
</dbReference>
<comment type="similarity">
    <text evidence="2">Belongs to the sigma-70 factor family. ECF subfamily.</text>
</comment>
<dbReference type="GO" id="GO:0022857">
    <property type="term" value="F:transmembrane transporter activity"/>
    <property type="evidence" value="ECO:0007669"/>
    <property type="project" value="InterPro"/>
</dbReference>
<evidence type="ECO:0000256" key="7">
    <source>
        <dbReference type="ARBA" id="ARBA00023082"/>
    </source>
</evidence>
<dbReference type="InterPro" id="IPR013325">
    <property type="entry name" value="RNA_pol_sigma_r2"/>
</dbReference>
<evidence type="ECO:0000256" key="1">
    <source>
        <dbReference type="ARBA" id="ARBA00004651"/>
    </source>
</evidence>
<reference evidence="13 14" key="1">
    <citation type="submission" date="2019-06" db="EMBL/GenBank/DDBJ databases">
        <title>Sequencing the genomes of 1000 actinobacteria strains.</title>
        <authorList>
            <person name="Klenk H.-P."/>
        </authorList>
    </citation>
    <scope>NUCLEOTIDE SEQUENCE [LARGE SCALE GENOMIC DNA]</scope>
    <source>
        <strain evidence="13 14">DSM 41929</strain>
    </source>
</reference>
<keyword evidence="8 11" id="KW-0472">Membrane</keyword>
<evidence type="ECO:0000256" key="11">
    <source>
        <dbReference type="SAM" id="Phobius"/>
    </source>
</evidence>
<keyword evidence="14" id="KW-1185">Reference proteome</keyword>
<dbReference type="PROSITE" id="PS50850">
    <property type="entry name" value="MFS"/>
    <property type="match status" value="1"/>
</dbReference>
<evidence type="ECO:0000256" key="9">
    <source>
        <dbReference type="ARBA" id="ARBA00023163"/>
    </source>
</evidence>
<comment type="subunit">
    <text evidence="3">Interacts transiently with the RNA polymerase catalytic core formed by RpoA, RpoB, RpoC and RpoZ (2 alpha, 1 beta, 1 beta' and 1 omega subunit) to form the RNA polymerase holoenzyme that can initiate transcription.</text>
</comment>
<dbReference type="InterPro" id="IPR020846">
    <property type="entry name" value="MFS_dom"/>
</dbReference>
<evidence type="ECO:0000256" key="3">
    <source>
        <dbReference type="ARBA" id="ARBA00011344"/>
    </source>
</evidence>
<name>A0A542TGX0_9ACTN</name>
<dbReference type="Pfam" id="PF08281">
    <property type="entry name" value="Sigma70_r4_2"/>
    <property type="match status" value="1"/>
</dbReference>
<dbReference type="GO" id="GO:0005886">
    <property type="term" value="C:plasma membrane"/>
    <property type="evidence" value="ECO:0007669"/>
    <property type="project" value="UniProtKB-SubCell"/>
</dbReference>
<evidence type="ECO:0000256" key="2">
    <source>
        <dbReference type="ARBA" id="ARBA00010641"/>
    </source>
</evidence>
<evidence type="ECO:0000313" key="14">
    <source>
        <dbReference type="Proteomes" id="UP000318103"/>
    </source>
</evidence>
<keyword evidence="5 11" id="KW-1133">Transmembrane helix</keyword>
<dbReference type="AlphaFoldDB" id="A0A542TGX0"/>
<dbReference type="InterPro" id="IPR013249">
    <property type="entry name" value="RNA_pol_sigma70_r4_t2"/>
</dbReference>
<keyword evidence="7" id="KW-0731">Sigma factor</keyword>
<feature type="transmembrane region" description="Helical" evidence="11">
    <location>
        <begin position="263"/>
        <end position="285"/>
    </location>
</feature>
<dbReference type="Gene3D" id="1.10.10.10">
    <property type="entry name" value="Winged helix-like DNA-binding domain superfamily/Winged helix DNA-binding domain"/>
    <property type="match status" value="1"/>
</dbReference>
<dbReference type="EMBL" id="VFNX01000002">
    <property type="protein sequence ID" value="TQK86095.1"/>
    <property type="molecule type" value="Genomic_DNA"/>
</dbReference>
<dbReference type="InterPro" id="IPR036388">
    <property type="entry name" value="WH-like_DNA-bd_sf"/>
</dbReference>
<dbReference type="GO" id="GO:0003677">
    <property type="term" value="F:DNA binding"/>
    <property type="evidence" value="ECO:0007669"/>
    <property type="project" value="InterPro"/>
</dbReference>
<dbReference type="Proteomes" id="UP000318103">
    <property type="component" value="Unassembled WGS sequence"/>
</dbReference>
<dbReference type="PANTHER" id="PTHR30173">
    <property type="entry name" value="SIGMA 19 FACTOR"/>
    <property type="match status" value="1"/>
</dbReference>
<feature type="transmembrane region" description="Helical" evidence="11">
    <location>
        <begin position="64"/>
        <end position="82"/>
    </location>
</feature>
<dbReference type="InterPro" id="IPR032710">
    <property type="entry name" value="NTF2-like_dom_sf"/>
</dbReference>
<dbReference type="Gene3D" id="1.20.1250.20">
    <property type="entry name" value="MFS general substrate transporter like domains"/>
    <property type="match status" value="1"/>
</dbReference>
<feature type="transmembrane region" description="Helical" evidence="11">
    <location>
        <begin position="27"/>
        <end position="52"/>
    </location>
</feature>
<dbReference type="SUPFAM" id="SSF88946">
    <property type="entry name" value="Sigma2 domain of RNA polymerase sigma factors"/>
    <property type="match status" value="1"/>
</dbReference>
<comment type="caution">
    <text evidence="13">The sequence shown here is derived from an EMBL/GenBank/DDBJ whole genome shotgun (WGS) entry which is preliminary data.</text>
</comment>
<dbReference type="InterPro" id="IPR036259">
    <property type="entry name" value="MFS_trans_sf"/>
</dbReference>
<feature type="transmembrane region" description="Helical" evidence="11">
    <location>
        <begin position="325"/>
        <end position="351"/>
    </location>
</feature>
<dbReference type="GO" id="GO:0006352">
    <property type="term" value="P:DNA-templated transcription initiation"/>
    <property type="evidence" value="ECO:0007669"/>
    <property type="project" value="InterPro"/>
</dbReference>
<feature type="transmembrane region" description="Helical" evidence="11">
    <location>
        <begin position="153"/>
        <end position="178"/>
    </location>
</feature>
<feature type="transmembrane region" description="Helical" evidence="11">
    <location>
        <begin position="357"/>
        <end position="375"/>
    </location>
</feature>
<dbReference type="InterPro" id="IPR007627">
    <property type="entry name" value="RNA_pol_sigma70_r2"/>
</dbReference>
<evidence type="ECO:0000256" key="10">
    <source>
        <dbReference type="SAM" id="MobiDB-lite"/>
    </source>
</evidence>
<protein>
    <submittedName>
        <fullName evidence="13">RNA polymerase sigma factor (Sigma-70 family)</fullName>
    </submittedName>
</protein>
<dbReference type="NCBIfam" id="NF007214">
    <property type="entry name" value="PRK09636.1"/>
    <property type="match status" value="1"/>
</dbReference>
<proteinExistence type="inferred from homology"/>
<feature type="region of interest" description="Disordered" evidence="10">
    <location>
        <begin position="381"/>
        <end position="422"/>
    </location>
</feature>
<comment type="subcellular location">
    <subcellularLocation>
        <location evidence="1">Cell membrane</location>
        <topology evidence="1">Multi-pass membrane protein</topology>
    </subcellularLocation>
</comment>
<dbReference type="Pfam" id="PF04542">
    <property type="entry name" value="Sigma70_r2"/>
    <property type="match status" value="1"/>
</dbReference>
<dbReference type="InterPro" id="IPR011701">
    <property type="entry name" value="MFS"/>
</dbReference>
<feature type="transmembrane region" description="Helical" evidence="11">
    <location>
        <begin position="125"/>
        <end position="147"/>
    </location>
</feature>
<feature type="transmembrane region" description="Helical" evidence="11">
    <location>
        <begin position="232"/>
        <end position="251"/>
    </location>
</feature>
<accession>A0A542TGX0</accession>
<dbReference type="Pfam" id="PF07690">
    <property type="entry name" value="MFS_1"/>
    <property type="match status" value="1"/>
</dbReference>
<feature type="transmembrane region" description="Helical" evidence="11">
    <location>
        <begin position="94"/>
        <end position="113"/>
    </location>
</feature>
<evidence type="ECO:0000256" key="5">
    <source>
        <dbReference type="ARBA" id="ARBA00022989"/>
    </source>
</evidence>
<dbReference type="GO" id="GO:0016987">
    <property type="term" value="F:sigma factor activity"/>
    <property type="evidence" value="ECO:0007669"/>
    <property type="project" value="UniProtKB-KW"/>
</dbReference>
<sequence length="754" mass="79413">MLACANVVMMATASAPSPIYPLYREHWGLSVTMLTVIFAVYVVGLLGALLTVGSLSDQLGRRPVLVAALLVAATSTAVFWTADGIVSLLTARVVQGIATGTATGGLAAGLVELSPRRRPQLGPTTTAVGTSIGMAAGAGVVGLLVQSTSRPDAYVFPVLTLTFVVLAAVVLTIPETLARRAMGLASLRPRVRVPREARPEFFASIPALVAGWAVTGLFLALTPSLVSNVLHVRSGAAGGLSIAALFLANSLGGVWSVRHTARLATLLGAVLLTLGASGLAVAIAVASPATYVGGSVVAGLGVGLTFNGNLRAISAVTTAKSRSEVFSAVYVISYAALSLPALAAGLAAPSWGLETTGYLYVGFVGALSVAAALHAGRARAHRPTGDPIARAGKADLSANRPAAERAARPTPTPSPKQLDQDLQLPCRSGSARFRGAVFGDPEIEIATLHPQVEEVAIRMGDRHGPGRSAQEGLLGAEWERHRPAVFGVAYRLLGTVADAEDVTQDVWLRAAGADLQDIEDLRAWLVTVAARRSYDILKSARFRRESYVGPWLPEPLLTGPDASQPVLVDESVSSAMLLIMEELSPPERVAFVLHDVFGLEFGRIAEVLDVSVPGARQLASRARRRVAKAKQSTPQASKAERERVLKVFRAAYEAGDLAGLVRLLHPDAVYVTDGGGKVLAARKLIHGGERVAEVMMRTGRQWHPDRIDFAEVGGESALVFHREGRVYSVDTVQIAEGLITAYRRVMNPDKLVRV</sequence>
<keyword evidence="4 11" id="KW-0812">Transmembrane</keyword>
<organism evidence="13 14">
    <name type="scientific">Streptomyces puniciscabiei</name>
    <dbReference type="NCBI Taxonomy" id="164348"/>
    <lineage>
        <taxon>Bacteria</taxon>
        <taxon>Bacillati</taxon>
        <taxon>Actinomycetota</taxon>
        <taxon>Actinomycetes</taxon>
        <taxon>Kitasatosporales</taxon>
        <taxon>Streptomycetaceae</taxon>
        <taxon>Streptomyces</taxon>
    </lineage>
</organism>
<keyword evidence="6" id="KW-0805">Transcription regulation</keyword>